<dbReference type="SUPFAM" id="SSF50182">
    <property type="entry name" value="Sm-like ribonucleoproteins"/>
    <property type="match status" value="1"/>
</dbReference>
<dbReference type="PANTHER" id="PTHR21415:SF1">
    <property type="entry name" value="U7 SNRNA-ASSOCIATED SM-LIKE PROTEIN LSM11"/>
    <property type="match status" value="1"/>
</dbReference>
<dbReference type="SMART" id="SM00651">
    <property type="entry name" value="Sm"/>
    <property type="match status" value="1"/>
</dbReference>
<proteinExistence type="predicted"/>
<gene>
    <name evidence="2" type="ORF">DLAC_10962</name>
</gene>
<dbReference type="InParanoid" id="A0A151Z2U8"/>
<dbReference type="Proteomes" id="UP000076078">
    <property type="component" value="Unassembled WGS sequence"/>
</dbReference>
<dbReference type="AlphaFoldDB" id="A0A151Z2U8"/>
<name>A0A151Z2U8_TIELA</name>
<evidence type="ECO:0000313" key="2">
    <source>
        <dbReference type="EMBL" id="KYQ88271.1"/>
    </source>
</evidence>
<dbReference type="OMA" id="HWNIILR"/>
<organism evidence="2 3">
    <name type="scientific">Tieghemostelium lacteum</name>
    <name type="common">Slime mold</name>
    <name type="synonym">Dictyostelium lacteum</name>
    <dbReference type="NCBI Taxonomy" id="361077"/>
    <lineage>
        <taxon>Eukaryota</taxon>
        <taxon>Amoebozoa</taxon>
        <taxon>Evosea</taxon>
        <taxon>Eumycetozoa</taxon>
        <taxon>Dictyostelia</taxon>
        <taxon>Dictyosteliales</taxon>
        <taxon>Raperosteliaceae</taxon>
        <taxon>Tieghemostelium</taxon>
    </lineage>
</organism>
<keyword evidence="3" id="KW-1185">Reference proteome</keyword>
<dbReference type="GO" id="GO:0071209">
    <property type="term" value="F:U7 snRNA binding"/>
    <property type="evidence" value="ECO:0007669"/>
    <property type="project" value="InterPro"/>
</dbReference>
<comment type="caution">
    <text evidence="2">The sequence shown here is derived from an EMBL/GenBank/DDBJ whole genome shotgun (WGS) entry which is preliminary data.</text>
</comment>
<dbReference type="STRING" id="361077.A0A151Z2U8"/>
<dbReference type="OrthoDB" id="10002367at2759"/>
<reference evidence="2 3" key="1">
    <citation type="submission" date="2015-12" db="EMBL/GenBank/DDBJ databases">
        <title>Dictyostelia acquired genes for synthesis and detection of signals that induce cell-type specialization by lateral gene transfer from prokaryotes.</title>
        <authorList>
            <person name="Gloeckner G."/>
            <person name="Schaap P."/>
        </authorList>
    </citation>
    <scope>NUCLEOTIDE SEQUENCE [LARGE SCALE GENOMIC DNA]</scope>
    <source>
        <strain evidence="2 3">TK</strain>
    </source>
</reference>
<sequence length="226" mass="25532">MNVNNDIFNVLSESFDALESLKNGHLVKLPYPNIKPLDNINKARALLPPNDPNFIHFIAKPTSKTVPITEPTQSATIVPVTNNSNRHTSSVLSTTDSTAKNNNDKQKHRVIDNIAFKFTEGPLSLMKKALESKCKVKVLIRGINSIRGHCIGYLIAFDKHWNIILRDADEEYWKFKFPISTDNNITNNNINNNNSSTNSKPIKVKKKKHYGQLFIKGDTIVSFYIV</sequence>
<dbReference type="InterPro" id="IPR001163">
    <property type="entry name" value="Sm_dom_euk/arc"/>
</dbReference>
<dbReference type="Pfam" id="PF01423">
    <property type="entry name" value="LSM"/>
    <property type="match status" value="1"/>
</dbReference>
<dbReference type="GO" id="GO:0006398">
    <property type="term" value="P:mRNA 3'-end processing by stem-loop binding and cleavage"/>
    <property type="evidence" value="ECO:0007669"/>
    <property type="project" value="TreeGrafter"/>
</dbReference>
<dbReference type="GO" id="GO:0005683">
    <property type="term" value="C:U7 snRNP"/>
    <property type="evidence" value="ECO:0007669"/>
    <property type="project" value="TreeGrafter"/>
</dbReference>
<evidence type="ECO:0000259" key="1">
    <source>
        <dbReference type="SMART" id="SM00651"/>
    </source>
</evidence>
<dbReference type="InterPro" id="IPR039267">
    <property type="entry name" value="Lsm11"/>
</dbReference>
<protein>
    <submittedName>
        <fullName evidence="2">Putative small nuclear ribonucleoparticle-associated protein</fullName>
    </submittedName>
</protein>
<dbReference type="Gene3D" id="2.30.30.100">
    <property type="match status" value="1"/>
</dbReference>
<dbReference type="InterPro" id="IPR010920">
    <property type="entry name" value="LSM_dom_sf"/>
</dbReference>
<evidence type="ECO:0000313" key="3">
    <source>
        <dbReference type="Proteomes" id="UP000076078"/>
    </source>
</evidence>
<accession>A0A151Z2U8</accession>
<feature type="domain" description="Sm" evidence="1">
    <location>
        <begin position="128"/>
        <end position="225"/>
    </location>
</feature>
<dbReference type="PANTHER" id="PTHR21415">
    <property type="entry name" value="U7 SNRNA-ASSOCIATED SM-LIKE PROTEIN LSM11"/>
    <property type="match status" value="1"/>
</dbReference>
<dbReference type="EMBL" id="LODT01000051">
    <property type="protein sequence ID" value="KYQ88271.1"/>
    <property type="molecule type" value="Genomic_DNA"/>
</dbReference>